<dbReference type="AlphaFoldDB" id="A0A8B8BMV1"/>
<dbReference type="InterPro" id="IPR052473">
    <property type="entry name" value="mtLSU_mL53"/>
</dbReference>
<evidence type="ECO:0000256" key="8">
    <source>
        <dbReference type="ARBA" id="ARBA00042721"/>
    </source>
</evidence>
<reference evidence="9" key="1">
    <citation type="submission" date="2024-06" db="UniProtKB">
        <authorList>
            <consortium name="RefSeq"/>
        </authorList>
    </citation>
    <scope>NUCLEOTIDE SEQUENCE [LARGE SCALE GENOMIC DNA]</scope>
</reference>
<dbReference type="KEGG" id="cvn:111111473"/>
<evidence type="ECO:0000256" key="4">
    <source>
        <dbReference type="ARBA" id="ARBA00022980"/>
    </source>
</evidence>
<dbReference type="Pfam" id="PF10780">
    <property type="entry name" value="MRP_L53"/>
    <property type="match status" value="1"/>
</dbReference>
<comment type="similarity">
    <text evidence="2">Belongs to the mitochondrion-specific ribosomal protein mL53 family.</text>
</comment>
<protein>
    <recommendedName>
        <fullName evidence="7">Large ribosomal subunit protein mL53</fullName>
    </recommendedName>
    <alternativeName>
        <fullName evidence="8">39S ribosomal protein L53, mitochondrial</fullName>
    </alternativeName>
</protein>
<keyword evidence="9" id="KW-1185">Reference proteome</keyword>
<evidence type="ECO:0000256" key="7">
    <source>
        <dbReference type="ARBA" id="ARBA00035180"/>
    </source>
</evidence>
<keyword evidence="4" id="KW-0689">Ribosomal protein</keyword>
<evidence type="ECO:0000256" key="6">
    <source>
        <dbReference type="ARBA" id="ARBA00023274"/>
    </source>
</evidence>
<reference evidence="10" key="2">
    <citation type="submission" date="2025-08" db="UniProtKB">
        <authorList>
            <consortium name="RefSeq"/>
        </authorList>
    </citation>
    <scope>IDENTIFICATION</scope>
    <source>
        <tissue evidence="10">Whole sample</tissue>
    </source>
</reference>
<keyword evidence="3" id="KW-0809">Transit peptide</keyword>
<keyword evidence="6" id="KW-0687">Ribonucleoprotein</keyword>
<dbReference type="GeneID" id="111111473"/>
<accession>A0A8B8BMV1</accession>
<name>A0A8B8BMV1_CRAVI</name>
<sequence length="128" mass="14389">MKAKGVAINFFTKHITLKPVKQIKFSFDPYKNGVRSIREMMCIVSSPKMIKTNQNVVTKVDIKSDRSSPQMKLDFSDGQTVIFKTENLSTMTIVQKFAKLCRERAEKVTIGESAIFASAKPGKLGKKK</sequence>
<gene>
    <name evidence="10" type="primary">LOC111111473</name>
</gene>
<evidence type="ECO:0000313" key="9">
    <source>
        <dbReference type="Proteomes" id="UP000694844"/>
    </source>
</evidence>
<dbReference type="Gene3D" id="3.40.30.10">
    <property type="entry name" value="Glutaredoxin"/>
    <property type="match status" value="1"/>
</dbReference>
<organism evidence="9 10">
    <name type="scientific">Crassostrea virginica</name>
    <name type="common">Eastern oyster</name>
    <dbReference type="NCBI Taxonomy" id="6565"/>
    <lineage>
        <taxon>Eukaryota</taxon>
        <taxon>Metazoa</taxon>
        <taxon>Spiralia</taxon>
        <taxon>Lophotrochozoa</taxon>
        <taxon>Mollusca</taxon>
        <taxon>Bivalvia</taxon>
        <taxon>Autobranchia</taxon>
        <taxon>Pteriomorphia</taxon>
        <taxon>Ostreida</taxon>
        <taxon>Ostreoidea</taxon>
        <taxon>Ostreidae</taxon>
        <taxon>Crassostrea</taxon>
    </lineage>
</organism>
<dbReference type="PANTHER" id="PTHR33618:SF1">
    <property type="entry name" value="LARGE RIBOSOMAL SUBUNIT PROTEIN ML53"/>
    <property type="match status" value="1"/>
</dbReference>
<dbReference type="Proteomes" id="UP000694844">
    <property type="component" value="Chromosome 1"/>
</dbReference>
<dbReference type="InterPro" id="IPR019716">
    <property type="entry name" value="Ribosomal_mL53"/>
</dbReference>
<comment type="subcellular location">
    <subcellularLocation>
        <location evidence="1">Mitochondrion</location>
    </subcellularLocation>
</comment>
<dbReference type="OrthoDB" id="6618793at2759"/>
<dbReference type="GO" id="GO:0005762">
    <property type="term" value="C:mitochondrial large ribosomal subunit"/>
    <property type="evidence" value="ECO:0007669"/>
    <property type="project" value="TreeGrafter"/>
</dbReference>
<evidence type="ECO:0000256" key="2">
    <source>
        <dbReference type="ARBA" id="ARBA00005557"/>
    </source>
</evidence>
<evidence type="ECO:0000313" key="10">
    <source>
        <dbReference type="RefSeq" id="XP_022304179.1"/>
    </source>
</evidence>
<dbReference type="PANTHER" id="PTHR33618">
    <property type="entry name" value="39S RIBOSOMAL PROTEIN L53, MITOCHONDRIAL"/>
    <property type="match status" value="1"/>
</dbReference>
<proteinExistence type="inferred from homology"/>
<evidence type="ECO:0000256" key="5">
    <source>
        <dbReference type="ARBA" id="ARBA00023128"/>
    </source>
</evidence>
<evidence type="ECO:0000256" key="1">
    <source>
        <dbReference type="ARBA" id="ARBA00004173"/>
    </source>
</evidence>
<evidence type="ECO:0000256" key="3">
    <source>
        <dbReference type="ARBA" id="ARBA00022946"/>
    </source>
</evidence>
<dbReference type="RefSeq" id="XP_022304179.1">
    <property type="nucleotide sequence ID" value="XM_022448471.1"/>
</dbReference>
<keyword evidence="5" id="KW-0496">Mitochondrion</keyword>